<comment type="caution">
    <text evidence="9">The sequence shown here is derived from an EMBL/GenBank/DDBJ whole genome shotgun (WGS) entry which is preliminary data.</text>
</comment>
<sequence>MHTSPIESPVGQDLVLVGGGHAHVHVLKSFGMRPIPGVRLTLVARDLETPYSGMVPGLIAGHYQRADCHIDLLRLARFAGARLIHAEAVGIDRTARRVLLRGRPPVRYDVLSLDIGSRPSLNTPGAAEHAIPLKPIDGLIDRWERLADRLCAAAEPLHVAMVGGGAAGVEVVLSMQRALRHRCPTVLPRFTLVTRGRLLDGHPPGVARVFRRLLAERGVELREETAVAAVEADGLELQDGTRIACDAVVWATQAGAAPWLAGAGLALDERGFVAVDAGLRALNDPLVFAAGDVASVKPHPRPKAGVFAVRQGPPLAANLRRALAGQNPRPFTPQTRFLSLIGAGDAHAVASRGSWVAEGGWVWRLKQWIDRRWMRGYQDLPAVRPALRGGAPAEMRCGGCGAKVPAAVLARVLERLDLPGNGDDAAVVDLPAQGPLLQTVDFFRAFVDDPYVFGRIAATHALGDIHAMGGAPLTALAIAGLPPARGAIQEDDLHQMLRGGLEVLDAAGARLVGGHSAEAAEPGLGFAVTGVAGPTVLRKGGLRPGDALVLTKPLGTGVVMAAAMQGRARAPWVAAALEGMQRSSGPAAACLAEHGAAACTDVTGFGLLGHLLEMLDASGVDATLDLGAVTALPGALELLDAGVASTLHPENARAGVRLVGAVRGARTELLFDPQTAGGLLAGVPADRAEDCVRALQGLGYPQAVVIGAVVAQVGPAPRVVARGA</sequence>
<dbReference type="InterPro" id="IPR016188">
    <property type="entry name" value="PurM-like_N"/>
</dbReference>
<keyword evidence="2" id="KW-0547">Nucleotide-binding</keyword>
<dbReference type="PANTHER" id="PTHR10256:SF0">
    <property type="entry name" value="INACTIVE SELENIDE, WATER DIKINASE-LIKE PROTEIN-RELATED"/>
    <property type="match status" value="1"/>
</dbReference>
<dbReference type="PANTHER" id="PTHR10256">
    <property type="entry name" value="SELENIDE, WATER DIKINASE"/>
    <property type="match status" value="1"/>
</dbReference>
<protein>
    <submittedName>
        <fullName evidence="9">Selenide,water dikinase</fullName>
        <ecNumber evidence="9">2.7.9.3</ecNumber>
    </submittedName>
</protein>
<keyword evidence="5" id="KW-0711">Selenium</keyword>
<dbReference type="SUPFAM" id="SSF56042">
    <property type="entry name" value="PurM C-terminal domain-like"/>
    <property type="match status" value="1"/>
</dbReference>
<gene>
    <name evidence="9" type="ORF">J2851_002563</name>
</gene>
<feature type="domain" description="FAD/NAD(P)-binding" evidence="8">
    <location>
        <begin position="13"/>
        <end position="312"/>
    </location>
</feature>
<evidence type="ECO:0000313" key="9">
    <source>
        <dbReference type="EMBL" id="MBP2292782.1"/>
    </source>
</evidence>
<dbReference type="EMBL" id="JAGINP010000008">
    <property type="protein sequence ID" value="MBP2292782.1"/>
    <property type="molecule type" value="Genomic_DNA"/>
</dbReference>
<dbReference type="InterPro" id="IPR036188">
    <property type="entry name" value="FAD/NAD-bd_sf"/>
</dbReference>
<dbReference type="InterPro" id="IPR036921">
    <property type="entry name" value="PurM-like_N_sf"/>
</dbReference>
<accession>A0ABS4SJW1</accession>
<evidence type="ECO:0000259" key="8">
    <source>
        <dbReference type="Pfam" id="PF07992"/>
    </source>
</evidence>
<dbReference type="InterPro" id="IPR010918">
    <property type="entry name" value="PurM-like_C_dom"/>
</dbReference>
<evidence type="ECO:0000256" key="4">
    <source>
        <dbReference type="ARBA" id="ARBA00022840"/>
    </source>
</evidence>
<name>A0ABS4SJW1_9PROT</name>
<dbReference type="Pfam" id="PF02769">
    <property type="entry name" value="AIRS_C"/>
    <property type="match status" value="1"/>
</dbReference>
<keyword evidence="1 9" id="KW-0808">Transferase</keyword>
<dbReference type="RefSeq" id="WP_209766650.1">
    <property type="nucleotide sequence ID" value="NZ_JAGINP010000008.1"/>
</dbReference>
<dbReference type="CDD" id="cd02195">
    <property type="entry name" value="SelD"/>
    <property type="match status" value="1"/>
</dbReference>
<proteinExistence type="predicted"/>
<feature type="domain" description="PurM-like N-terminal" evidence="6">
    <location>
        <begin position="422"/>
        <end position="531"/>
    </location>
</feature>
<dbReference type="Gene3D" id="3.50.50.100">
    <property type="match status" value="1"/>
</dbReference>
<dbReference type="Gene3D" id="3.30.1330.10">
    <property type="entry name" value="PurM-like, N-terminal domain"/>
    <property type="match status" value="1"/>
</dbReference>
<dbReference type="Pfam" id="PF07992">
    <property type="entry name" value="Pyr_redox_2"/>
    <property type="match status" value="1"/>
</dbReference>
<keyword evidence="3" id="KW-0418">Kinase</keyword>
<dbReference type="Proteomes" id="UP000781958">
    <property type="component" value="Unassembled WGS sequence"/>
</dbReference>
<dbReference type="Gene3D" id="3.90.650.10">
    <property type="entry name" value="PurM-like C-terminal domain"/>
    <property type="match status" value="1"/>
</dbReference>
<organism evidence="9 10">
    <name type="scientific">Azospirillum rugosum</name>
    <dbReference type="NCBI Taxonomy" id="416170"/>
    <lineage>
        <taxon>Bacteria</taxon>
        <taxon>Pseudomonadati</taxon>
        <taxon>Pseudomonadota</taxon>
        <taxon>Alphaproteobacteria</taxon>
        <taxon>Rhodospirillales</taxon>
        <taxon>Azospirillaceae</taxon>
        <taxon>Azospirillum</taxon>
    </lineage>
</organism>
<evidence type="ECO:0000256" key="2">
    <source>
        <dbReference type="ARBA" id="ARBA00022741"/>
    </source>
</evidence>
<dbReference type="InterPro" id="IPR023753">
    <property type="entry name" value="FAD/NAD-binding_dom"/>
</dbReference>
<dbReference type="SUPFAM" id="SSF55326">
    <property type="entry name" value="PurM N-terminal domain-like"/>
    <property type="match status" value="1"/>
</dbReference>
<dbReference type="NCBIfam" id="TIGR00476">
    <property type="entry name" value="selD"/>
    <property type="match status" value="1"/>
</dbReference>
<dbReference type="EC" id="2.7.9.3" evidence="9"/>
<keyword evidence="4" id="KW-0067">ATP-binding</keyword>
<dbReference type="InterPro" id="IPR017584">
    <property type="entry name" value="Pyridine_nucleo_diS_OxRdtase_N"/>
</dbReference>
<dbReference type="NCBIfam" id="TIGR03169">
    <property type="entry name" value="Nterm_to_SelD"/>
    <property type="match status" value="1"/>
</dbReference>
<dbReference type="InterPro" id="IPR036676">
    <property type="entry name" value="PurM-like_C_sf"/>
</dbReference>
<dbReference type="Pfam" id="PF00586">
    <property type="entry name" value="AIRS"/>
    <property type="match status" value="1"/>
</dbReference>
<dbReference type="GO" id="GO:0004756">
    <property type="term" value="F:selenide, water dikinase activity"/>
    <property type="evidence" value="ECO:0007669"/>
    <property type="project" value="UniProtKB-EC"/>
</dbReference>
<evidence type="ECO:0000256" key="5">
    <source>
        <dbReference type="ARBA" id="ARBA00023266"/>
    </source>
</evidence>
<evidence type="ECO:0000259" key="7">
    <source>
        <dbReference type="Pfam" id="PF02769"/>
    </source>
</evidence>
<dbReference type="SUPFAM" id="SSF51905">
    <property type="entry name" value="FAD/NAD(P)-binding domain"/>
    <property type="match status" value="2"/>
</dbReference>
<reference evidence="9 10" key="1">
    <citation type="submission" date="2021-03" db="EMBL/GenBank/DDBJ databases">
        <title>Genomic Encyclopedia of Type Strains, Phase III (KMG-III): the genomes of soil and plant-associated and newly described type strains.</title>
        <authorList>
            <person name="Whitman W."/>
        </authorList>
    </citation>
    <scope>NUCLEOTIDE SEQUENCE [LARGE SCALE GENOMIC DNA]</scope>
    <source>
        <strain evidence="9 10">IMMIB AFH-6</strain>
    </source>
</reference>
<evidence type="ECO:0000259" key="6">
    <source>
        <dbReference type="Pfam" id="PF00586"/>
    </source>
</evidence>
<evidence type="ECO:0000256" key="3">
    <source>
        <dbReference type="ARBA" id="ARBA00022777"/>
    </source>
</evidence>
<feature type="domain" description="PurM-like C-terminal" evidence="7">
    <location>
        <begin position="543"/>
        <end position="714"/>
    </location>
</feature>
<evidence type="ECO:0000256" key="1">
    <source>
        <dbReference type="ARBA" id="ARBA00022679"/>
    </source>
</evidence>
<dbReference type="InterPro" id="IPR004536">
    <property type="entry name" value="SPS/SelD"/>
</dbReference>
<keyword evidence="10" id="KW-1185">Reference proteome</keyword>
<evidence type="ECO:0000313" key="10">
    <source>
        <dbReference type="Proteomes" id="UP000781958"/>
    </source>
</evidence>